<feature type="region of interest" description="Disordered" evidence="1">
    <location>
        <begin position="56"/>
        <end position="77"/>
    </location>
</feature>
<evidence type="ECO:0000313" key="2">
    <source>
        <dbReference type="EMBL" id="CCG03629.1"/>
    </source>
</evidence>
<organism evidence="2 3">
    <name type="scientific">Blastococcus saxobsidens (strain DD2)</name>
    <dbReference type="NCBI Taxonomy" id="1146883"/>
    <lineage>
        <taxon>Bacteria</taxon>
        <taxon>Bacillati</taxon>
        <taxon>Actinomycetota</taxon>
        <taxon>Actinomycetes</taxon>
        <taxon>Geodermatophilales</taxon>
        <taxon>Geodermatophilaceae</taxon>
        <taxon>Blastococcus</taxon>
    </lineage>
</organism>
<evidence type="ECO:0000313" key="3">
    <source>
        <dbReference type="Proteomes" id="UP000007517"/>
    </source>
</evidence>
<proteinExistence type="predicted"/>
<dbReference type="STRING" id="1146883.BLASA_2757"/>
<name>H6RJX6_BLASD</name>
<dbReference type="Proteomes" id="UP000007517">
    <property type="component" value="Chromosome"/>
</dbReference>
<accession>H6RJX6</accession>
<dbReference type="KEGG" id="bsd:BLASA_2757"/>
<dbReference type="EMBL" id="FO117623">
    <property type="protein sequence ID" value="CCG03629.1"/>
    <property type="molecule type" value="Genomic_DNA"/>
</dbReference>
<dbReference type="RefSeq" id="WP_014376512.1">
    <property type="nucleotide sequence ID" value="NC_016943.1"/>
</dbReference>
<dbReference type="OrthoDB" id="4170469at2"/>
<reference evidence="2 3" key="1">
    <citation type="journal article" date="2012" name="J. Bacteriol.">
        <title>Genome Sequence of Blastococcus saxobsidens DD2, a Stone-Inhabiting Bacterium.</title>
        <authorList>
            <person name="Chouaia B."/>
            <person name="Crotti E."/>
            <person name="Brusetti L."/>
            <person name="Daffonchio D."/>
            <person name="Essoussi I."/>
            <person name="Nouioui I."/>
            <person name="Sbissi I."/>
            <person name="Ghodhbane-Gtari F."/>
            <person name="Gtari M."/>
            <person name="Vacherie B."/>
            <person name="Barbe V."/>
            <person name="Medigue C."/>
            <person name="Gury J."/>
            <person name="Pujic P."/>
            <person name="Normand P."/>
        </authorList>
    </citation>
    <scope>NUCLEOTIDE SEQUENCE [LARGE SCALE GENOMIC DNA]</scope>
    <source>
        <strain evidence="2 3">DD2</strain>
    </source>
</reference>
<evidence type="ECO:0000256" key="1">
    <source>
        <dbReference type="SAM" id="MobiDB-lite"/>
    </source>
</evidence>
<keyword evidence="3" id="KW-1185">Reference proteome</keyword>
<dbReference type="AlphaFoldDB" id="H6RJX6"/>
<protein>
    <submittedName>
        <fullName evidence="2">Uncharacterized protein</fullName>
    </submittedName>
</protein>
<reference evidence="3" key="2">
    <citation type="submission" date="2012-02" db="EMBL/GenBank/DDBJ databases">
        <title>Complete genome sequence of Blastococcus saxobsidens strain DD2.</title>
        <authorList>
            <person name="Genoscope."/>
        </authorList>
    </citation>
    <scope>NUCLEOTIDE SEQUENCE [LARGE SCALE GENOMIC DNA]</scope>
    <source>
        <strain evidence="3">DD2</strain>
    </source>
</reference>
<dbReference type="HOGENOM" id="CLU_2631098_0_0_11"/>
<gene>
    <name evidence="2" type="ordered locus">BLASA_2757</name>
</gene>
<sequence length="77" mass="8960">MPLSTFTTFRPDRPGSYRYTLLLDTTGGAEEWTGRFGQEQYRDVVLSMLSEVPEVVRRGRTGSRPPRRDNRRRTGIR</sequence>